<name>A0A0G1MZ14_9BACT</name>
<dbReference type="InterPro" id="IPR027417">
    <property type="entry name" value="P-loop_NTPase"/>
</dbReference>
<dbReference type="PANTHER" id="PTHR11070">
    <property type="entry name" value="UVRD / RECB / PCRA DNA HELICASE FAMILY MEMBER"/>
    <property type="match status" value="1"/>
</dbReference>
<keyword evidence="6 15" id="KW-0347">Helicase</keyword>
<protein>
    <recommendedName>
        <fullName evidence="13">DNA 3'-5' helicase</fullName>
        <ecNumber evidence="13">5.6.2.4</ecNumber>
    </recommendedName>
</protein>
<dbReference type="PROSITE" id="PS51198">
    <property type="entry name" value="UVRD_HELICASE_ATP_BIND"/>
    <property type="match status" value="1"/>
</dbReference>
<evidence type="ECO:0000256" key="2">
    <source>
        <dbReference type="ARBA" id="ARBA00022722"/>
    </source>
</evidence>
<dbReference type="Gene3D" id="3.40.50.300">
    <property type="entry name" value="P-loop containing nucleotide triphosphate hydrolases"/>
    <property type="match status" value="2"/>
</dbReference>
<dbReference type="Gene3D" id="1.10.486.10">
    <property type="entry name" value="PCRA, domain 4"/>
    <property type="match status" value="1"/>
</dbReference>
<reference evidence="18 19" key="1">
    <citation type="journal article" date="2015" name="Nature">
        <title>rRNA introns, odd ribosomes, and small enigmatic genomes across a large radiation of phyla.</title>
        <authorList>
            <person name="Brown C.T."/>
            <person name="Hug L.A."/>
            <person name="Thomas B.C."/>
            <person name="Sharon I."/>
            <person name="Castelle C.J."/>
            <person name="Singh A."/>
            <person name="Wilkins M.J."/>
            <person name="Williams K.H."/>
            <person name="Banfield J.F."/>
        </authorList>
    </citation>
    <scope>NUCLEOTIDE SEQUENCE [LARGE SCALE GENOMIC DNA]</scope>
</reference>
<comment type="caution">
    <text evidence="15">Lacks conserved residue(s) required for the propagation of feature annotation.</text>
</comment>
<dbReference type="CDD" id="cd17932">
    <property type="entry name" value="DEXQc_UvrD"/>
    <property type="match status" value="1"/>
</dbReference>
<keyword evidence="11" id="KW-0413">Isomerase</keyword>
<evidence type="ECO:0000256" key="15">
    <source>
        <dbReference type="PROSITE-ProRule" id="PRU00560"/>
    </source>
</evidence>
<keyword evidence="4" id="KW-0227">DNA damage</keyword>
<keyword evidence="3 15" id="KW-0547">Nucleotide-binding</keyword>
<evidence type="ECO:0000259" key="16">
    <source>
        <dbReference type="PROSITE" id="PS51198"/>
    </source>
</evidence>
<sequence length="869" mass="100022">MDYYRPLGNPTKFIHALLKHFSRCKDEAISPAEYLKHAERLQLDTDLPLDENVADHTTEIKRIAEIANAYHVYNQLLLDNNALDFGDLLVYTLKLLKERPLILKTYQDKFKYVLVDEFQDTNWAQYELIKLVAGKPANITVVGDDDQSIYKFRGASVSNILQFEKEYPSAQKIFLTTNYRSYQNLLDSSYAFIQLNNPNRLEYQLQKTDGDSALTKKLTADRKGTGAIEYHGAQTLEAETRFVAERIRALYEEQKGACAWNDFAILVRANNQADPFMNALERRGIPYQFLASSGLYRQRLILNICAYLRLLDNYHENTATFRVLNMELWNLPPEDVVKITHQARKKSWSLYEVMKHAASIGVLQESQIIINRILGLVERHSQMAKDKPVSVVALQFLQDSGLLQDLVRKEGRGDAYALKEVRLLKLFFEEIRDFENRTTEQTVKHFMEELDFILDSGDSGALPVDTTDGPESVKILTVHNAKGLEFRYVFVVSLIDLKFPSTDRPDPIQIPDALIREMLPEGDVHLEEERRLFYVALTRARDGIYLTSAKDYGGARSRKPSRFLIEMKLTTKEGSAGETAKTALESPTEATSQKEMHNDLSHLIPKMFSFTQLKAFETCPLQYKFAHILRIPLAGKPSFSFGKTMHSTMQKFYERMIELNNWKQTDLFAARESDASVQAVEIKVPPLEEMLKFYEESWIDKWYSNKKQKQEYREKGIKIIKEFYTKHEGSWRIPQFLELGFTLKVEGNPLRGAIDRVDQTPDGSVEIIDYKTGTPKEETKLAAEDKEQLILYQIAATESLNLKPRLLSFYYLENNSTISFLGSEEEINKLKDKITRIIEQIKASNFPAKPSPHTCKFCDFKNICDFAAL</sequence>
<dbReference type="Pfam" id="PF00580">
    <property type="entry name" value="UvrD-helicase"/>
    <property type="match status" value="1"/>
</dbReference>
<dbReference type="InterPro" id="IPR011335">
    <property type="entry name" value="Restrct_endonuc-II-like"/>
</dbReference>
<evidence type="ECO:0000256" key="5">
    <source>
        <dbReference type="ARBA" id="ARBA00022801"/>
    </source>
</evidence>
<dbReference type="Gene3D" id="1.10.10.160">
    <property type="match status" value="1"/>
</dbReference>
<dbReference type="PANTHER" id="PTHR11070:SF48">
    <property type="entry name" value="ATP-DEPENDENT HELICASE_NUCLEASE SUBUNIT A"/>
    <property type="match status" value="1"/>
</dbReference>
<dbReference type="GO" id="GO:0043138">
    <property type="term" value="F:3'-5' DNA helicase activity"/>
    <property type="evidence" value="ECO:0007669"/>
    <property type="project" value="UniProtKB-EC"/>
</dbReference>
<gene>
    <name evidence="18" type="ORF">UX20_C0020G0018</name>
</gene>
<dbReference type="InterPro" id="IPR014017">
    <property type="entry name" value="DNA_helicase_UvrD-like_C"/>
</dbReference>
<keyword evidence="2" id="KW-0540">Nuclease</keyword>
<evidence type="ECO:0000313" key="19">
    <source>
        <dbReference type="Proteomes" id="UP000034911"/>
    </source>
</evidence>
<dbReference type="GO" id="GO:0000725">
    <property type="term" value="P:recombinational repair"/>
    <property type="evidence" value="ECO:0007669"/>
    <property type="project" value="TreeGrafter"/>
</dbReference>
<keyword evidence="10" id="KW-0234">DNA repair</keyword>
<comment type="catalytic activity">
    <reaction evidence="12">
        <text>Couples ATP hydrolysis with the unwinding of duplex DNA by translocating in the 3'-5' direction.</text>
        <dbReference type="EC" id="5.6.2.4"/>
    </reaction>
</comment>
<evidence type="ECO:0000256" key="1">
    <source>
        <dbReference type="ARBA" id="ARBA00009922"/>
    </source>
</evidence>
<dbReference type="InterPro" id="IPR014016">
    <property type="entry name" value="UvrD-like_ATP-bd"/>
</dbReference>
<evidence type="ECO:0000259" key="17">
    <source>
        <dbReference type="PROSITE" id="PS51217"/>
    </source>
</evidence>
<evidence type="ECO:0000256" key="14">
    <source>
        <dbReference type="ARBA" id="ARBA00048988"/>
    </source>
</evidence>
<dbReference type="Proteomes" id="UP000034911">
    <property type="component" value="Unassembled WGS sequence"/>
</dbReference>
<dbReference type="InterPro" id="IPR000212">
    <property type="entry name" value="DNA_helicase_UvrD/REP"/>
</dbReference>
<dbReference type="InterPro" id="IPR038726">
    <property type="entry name" value="PDDEXK_AddAB-type"/>
</dbReference>
<dbReference type="Gene3D" id="3.90.320.10">
    <property type="match status" value="1"/>
</dbReference>
<evidence type="ECO:0000256" key="8">
    <source>
        <dbReference type="ARBA" id="ARBA00022840"/>
    </source>
</evidence>
<dbReference type="GO" id="GO:0033202">
    <property type="term" value="C:DNA helicase complex"/>
    <property type="evidence" value="ECO:0007669"/>
    <property type="project" value="TreeGrafter"/>
</dbReference>
<evidence type="ECO:0000256" key="12">
    <source>
        <dbReference type="ARBA" id="ARBA00034617"/>
    </source>
</evidence>
<evidence type="ECO:0000256" key="6">
    <source>
        <dbReference type="ARBA" id="ARBA00022806"/>
    </source>
</evidence>
<dbReference type="GO" id="GO:0004527">
    <property type="term" value="F:exonuclease activity"/>
    <property type="evidence" value="ECO:0007669"/>
    <property type="project" value="UniProtKB-KW"/>
</dbReference>
<dbReference type="GO" id="GO:0003677">
    <property type="term" value="F:DNA binding"/>
    <property type="evidence" value="ECO:0007669"/>
    <property type="project" value="UniProtKB-KW"/>
</dbReference>
<comment type="caution">
    <text evidence="18">The sequence shown here is derived from an EMBL/GenBank/DDBJ whole genome shotgun (WGS) entry which is preliminary data.</text>
</comment>
<evidence type="ECO:0000256" key="9">
    <source>
        <dbReference type="ARBA" id="ARBA00023125"/>
    </source>
</evidence>
<dbReference type="EC" id="5.6.2.4" evidence="13"/>
<dbReference type="Pfam" id="PF13361">
    <property type="entry name" value="UvrD_C"/>
    <property type="match status" value="1"/>
</dbReference>
<dbReference type="InterPro" id="IPR013986">
    <property type="entry name" value="DExx_box_DNA_helicase_dom_sf"/>
</dbReference>
<evidence type="ECO:0000256" key="10">
    <source>
        <dbReference type="ARBA" id="ARBA00023204"/>
    </source>
</evidence>
<feature type="domain" description="UvrD-like helicase ATP-binding" evidence="16">
    <location>
        <begin position="1"/>
        <end position="182"/>
    </location>
</feature>
<feature type="domain" description="UvrD-like helicase C-terminal" evidence="17">
    <location>
        <begin position="183"/>
        <end position="483"/>
    </location>
</feature>
<keyword evidence="5 15" id="KW-0378">Hydrolase</keyword>
<keyword evidence="7" id="KW-0269">Exonuclease</keyword>
<organism evidence="18 19">
    <name type="scientific">Candidatus Magasanikbacteria bacterium GW2011_GWC2_45_8</name>
    <dbReference type="NCBI Taxonomy" id="1619050"/>
    <lineage>
        <taxon>Bacteria</taxon>
        <taxon>Candidatus Magasanikiibacteriota</taxon>
    </lineage>
</organism>
<keyword evidence="8 15" id="KW-0067">ATP-binding</keyword>
<evidence type="ECO:0000313" key="18">
    <source>
        <dbReference type="EMBL" id="KKU13489.1"/>
    </source>
</evidence>
<dbReference type="SUPFAM" id="SSF52540">
    <property type="entry name" value="P-loop containing nucleoside triphosphate hydrolases"/>
    <property type="match status" value="1"/>
</dbReference>
<evidence type="ECO:0000256" key="11">
    <source>
        <dbReference type="ARBA" id="ARBA00023235"/>
    </source>
</evidence>
<dbReference type="InterPro" id="IPR011604">
    <property type="entry name" value="PDDEXK-like_dom_sf"/>
</dbReference>
<dbReference type="PROSITE" id="PS51217">
    <property type="entry name" value="UVRD_HELICASE_CTER"/>
    <property type="match status" value="1"/>
</dbReference>
<proteinExistence type="inferred from homology"/>
<evidence type="ECO:0000256" key="13">
    <source>
        <dbReference type="ARBA" id="ARBA00034808"/>
    </source>
</evidence>
<keyword evidence="9" id="KW-0238">DNA-binding</keyword>
<comment type="similarity">
    <text evidence="1">Belongs to the helicase family. UvrD subfamily.</text>
</comment>
<dbReference type="STRING" id="1619050.UX20_C0020G0018"/>
<accession>A0A0G1MZ14</accession>
<dbReference type="EMBL" id="LCLH01000020">
    <property type="protein sequence ID" value="KKU13489.1"/>
    <property type="molecule type" value="Genomic_DNA"/>
</dbReference>
<evidence type="ECO:0000256" key="3">
    <source>
        <dbReference type="ARBA" id="ARBA00022741"/>
    </source>
</evidence>
<dbReference type="GO" id="GO:0005829">
    <property type="term" value="C:cytosol"/>
    <property type="evidence" value="ECO:0007669"/>
    <property type="project" value="TreeGrafter"/>
</dbReference>
<dbReference type="GO" id="GO:0005524">
    <property type="term" value="F:ATP binding"/>
    <property type="evidence" value="ECO:0007669"/>
    <property type="project" value="UniProtKB-UniRule"/>
</dbReference>
<dbReference type="AlphaFoldDB" id="A0A0G1MZ14"/>
<comment type="catalytic activity">
    <reaction evidence="14">
        <text>ATP + H2O = ADP + phosphate + H(+)</text>
        <dbReference type="Rhea" id="RHEA:13065"/>
        <dbReference type="ChEBI" id="CHEBI:15377"/>
        <dbReference type="ChEBI" id="CHEBI:15378"/>
        <dbReference type="ChEBI" id="CHEBI:30616"/>
        <dbReference type="ChEBI" id="CHEBI:43474"/>
        <dbReference type="ChEBI" id="CHEBI:456216"/>
        <dbReference type="EC" id="5.6.2.4"/>
    </reaction>
</comment>
<dbReference type="Pfam" id="PF12705">
    <property type="entry name" value="PDDEXK_1"/>
    <property type="match status" value="1"/>
</dbReference>
<evidence type="ECO:0000256" key="4">
    <source>
        <dbReference type="ARBA" id="ARBA00022763"/>
    </source>
</evidence>
<dbReference type="SUPFAM" id="SSF52980">
    <property type="entry name" value="Restriction endonuclease-like"/>
    <property type="match status" value="1"/>
</dbReference>
<evidence type="ECO:0000256" key="7">
    <source>
        <dbReference type="ARBA" id="ARBA00022839"/>
    </source>
</evidence>